<proteinExistence type="predicted"/>
<organism evidence="1 2">
    <name type="scientific">Secundilactobacillus paracollinoides</name>
    <dbReference type="NCBI Taxonomy" id="240427"/>
    <lineage>
        <taxon>Bacteria</taxon>
        <taxon>Bacillati</taxon>
        <taxon>Bacillota</taxon>
        <taxon>Bacilli</taxon>
        <taxon>Lactobacillales</taxon>
        <taxon>Lactobacillaceae</taxon>
        <taxon>Secundilactobacillus</taxon>
    </lineage>
</organism>
<sequence>MPELGIFARVRYMAAPCLAEHVSAKEASKQNRNSWAWNFCQSWLRQEPSALLNMFQQYKNNQLKPKIKLTIQYKIKPIN</sequence>
<protein>
    <submittedName>
        <fullName evidence="1">Uncharacterized protein</fullName>
    </submittedName>
</protein>
<evidence type="ECO:0000313" key="1">
    <source>
        <dbReference type="EMBL" id="ANZ68056.1"/>
    </source>
</evidence>
<dbReference type="KEGG" id="lpd:AYR62_06635"/>
<dbReference type="AlphaFoldDB" id="A0A1B2J140"/>
<dbReference type="STRING" id="240427.AYR62_06635"/>
<reference evidence="1 2" key="1">
    <citation type="submission" date="2016-03" db="EMBL/GenBank/DDBJ databases">
        <title>Pediococcus and Lactobacillus from brewery environment - whole genome sequencing and assembly.</title>
        <authorList>
            <person name="Behr J."/>
            <person name="Geissler A.J."/>
            <person name="Vogel R.F."/>
        </authorList>
    </citation>
    <scope>NUCLEOTIDE SEQUENCE [LARGE SCALE GENOMIC DNA]</scope>
    <source>
        <strain evidence="1 2">TMW 1.1995</strain>
    </source>
</reference>
<keyword evidence="2" id="KW-1185">Reference proteome</keyword>
<dbReference type="EMBL" id="CP014924">
    <property type="protein sequence ID" value="ANZ68056.1"/>
    <property type="molecule type" value="Genomic_DNA"/>
</dbReference>
<name>A0A1B2J140_9LACO</name>
<accession>A0A1B2J140</accession>
<dbReference type="Proteomes" id="UP000093267">
    <property type="component" value="Chromosome"/>
</dbReference>
<evidence type="ECO:0000313" key="2">
    <source>
        <dbReference type="Proteomes" id="UP000093267"/>
    </source>
</evidence>
<gene>
    <name evidence="1" type="ORF">AYR63_13525</name>
</gene>